<dbReference type="GO" id="GO:0005886">
    <property type="term" value="C:plasma membrane"/>
    <property type="evidence" value="ECO:0007669"/>
    <property type="project" value="UniProtKB-SubCell"/>
</dbReference>
<dbReference type="Gene3D" id="1.10.1760.20">
    <property type="match status" value="1"/>
</dbReference>
<keyword evidence="9" id="KW-1185">Reference proteome</keyword>
<protein>
    <submittedName>
        <fullName evidence="8">Cobalt/nickel transport system permease protein</fullName>
    </submittedName>
</protein>
<dbReference type="InterPro" id="IPR002751">
    <property type="entry name" value="CbiM/NikMN"/>
</dbReference>
<feature type="transmembrane region" description="Helical" evidence="7">
    <location>
        <begin position="130"/>
        <end position="158"/>
    </location>
</feature>
<dbReference type="RefSeq" id="WP_078809049.1">
    <property type="nucleotide sequence ID" value="NZ_FUWM01000005.1"/>
</dbReference>
<dbReference type="NCBIfam" id="NF004905">
    <property type="entry name" value="PRK06265.1-5"/>
    <property type="match status" value="1"/>
</dbReference>
<comment type="subcellular location">
    <subcellularLocation>
        <location evidence="1">Cell membrane</location>
        <topology evidence="1">Multi-pass membrane protein</topology>
    </subcellularLocation>
</comment>
<feature type="transmembrane region" description="Helical" evidence="7">
    <location>
        <begin position="94"/>
        <end position="118"/>
    </location>
</feature>
<dbReference type="NCBIfam" id="NF004909">
    <property type="entry name" value="PRK06265.2-5"/>
    <property type="match status" value="1"/>
</dbReference>
<keyword evidence="6 7" id="KW-0472">Membrane</keyword>
<organism evidence="8 9">
    <name type="scientific">Selenihalanaerobacter shriftii</name>
    <dbReference type="NCBI Taxonomy" id="142842"/>
    <lineage>
        <taxon>Bacteria</taxon>
        <taxon>Bacillati</taxon>
        <taxon>Bacillota</taxon>
        <taxon>Clostridia</taxon>
        <taxon>Halanaerobiales</taxon>
        <taxon>Halobacteroidaceae</taxon>
        <taxon>Selenihalanaerobacter</taxon>
    </lineage>
</organism>
<evidence type="ECO:0000313" key="8">
    <source>
        <dbReference type="EMBL" id="SJZ35931.1"/>
    </source>
</evidence>
<keyword evidence="3" id="KW-1003">Cell membrane</keyword>
<evidence type="ECO:0000256" key="1">
    <source>
        <dbReference type="ARBA" id="ARBA00004651"/>
    </source>
</evidence>
<keyword evidence="4 7" id="KW-0812">Transmembrane</keyword>
<dbReference type="Pfam" id="PF01891">
    <property type="entry name" value="CbiM"/>
    <property type="match status" value="1"/>
</dbReference>
<dbReference type="Proteomes" id="UP000190625">
    <property type="component" value="Unassembled WGS sequence"/>
</dbReference>
<reference evidence="9" key="1">
    <citation type="submission" date="2017-02" db="EMBL/GenBank/DDBJ databases">
        <authorList>
            <person name="Varghese N."/>
            <person name="Submissions S."/>
        </authorList>
    </citation>
    <scope>NUCLEOTIDE SEQUENCE [LARGE SCALE GENOMIC DNA]</scope>
    <source>
        <strain evidence="9">ATCC BAA-73</strain>
    </source>
</reference>
<evidence type="ECO:0000256" key="7">
    <source>
        <dbReference type="SAM" id="Phobius"/>
    </source>
</evidence>
<dbReference type="AlphaFoldDB" id="A0A1T4K0H9"/>
<name>A0A1T4K0H9_9FIRM</name>
<evidence type="ECO:0000256" key="4">
    <source>
        <dbReference type="ARBA" id="ARBA00022692"/>
    </source>
</evidence>
<evidence type="ECO:0000256" key="2">
    <source>
        <dbReference type="ARBA" id="ARBA00022448"/>
    </source>
</evidence>
<accession>A0A1T4K0H9</accession>
<evidence type="ECO:0000256" key="3">
    <source>
        <dbReference type="ARBA" id="ARBA00022475"/>
    </source>
</evidence>
<feature type="transmembrane region" description="Helical" evidence="7">
    <location>
        <begin position="63"/>
        <end position="87"/>
    </location>
</feature>
<keyword evidence="2" id="KW-0813">Transport</keyword>
<dbReference type="OrthoDB" id="9809846at2"/>
<evidence type="ECO:0000256" key="5">
    <source>
        <dbReference type="ARBA" id="ARBA00022989"/>
    </source>
</evidence>
<sequence>MHISEGVLSAPVLISGGAVTLAGMTIGLKQIKDKDIPKTAIVSAALFVASLIHVPVGPTNIHLILNGIAGILLGWRVFPAFFIAFFLQGILFQFGGITTLGVNVVIMALPAVICYYLFKILLKISNEDNLVSLGIISFICGALAVVLAALLMAVSLIFTEESFLTMTKMAIISESPLMIIEGIVSAFCLIFIKKVKPEILRG</sequence>
<dbReference type="PANTHER" id="PTHR34229">
    <property type="entry name" value="METAL TRANSPORT PROTEIN HI_1621-RELATED"/>
    <property type="match status" value="1"/>
</dbReference>
<feature type="transmembrane region" description="Helical" evidence="7">
    <location>
        <begin position="6"/>
        <end position="28"/>
    </location>
</feature>
<dbReference type="PANTHER" id="PTHR34229:SF1">
    <property type="entry name" value="METAL TRANSPORT PROTEIN HI_1621-RELATED"/>
    <property type="match status" value="1"/>
</dbReference>
<feature type="transmembrane region" description="Helical" evidence="7">
    <location>
        <begin position="170"/>
        <end position="192"/>
    </location>
</feature>
<dbReference type="EMBL" id="FUWM01000005">
    <property type="protein sequence ID" value="SJZ35931.1"/>
    <property type="molecule type" value="Genomic_DNA"/>
</dbReference>
<proteinExistence type="predicted"/>
<evidence type="ECO:0000313" key="9">
    <source>
        <dbReference type="Proteomes" id="UP000190625"/>
    </source>
</evidence>
<gene>
    <name evidence="8" type="ORF">SAMN02745118_00540</name>
</gene>
<feature type="transmembrane region" description="Helical" evidence="7">
    <location>
        <begin position="40"/>
        <end position="57"/>
    </location>
</feature>
<dbReference type="GO" id="GO:0000041">
    <property type="term" value="P:transition metal ion transport"/>
    <property type="evidence" value="ECO:0007669"/>
    <property type="project" value="InterPro"/>
</dbReference>
<keyword evidence="5 7" id="KW-1133">Transmembrane helix</keyword>
<dbReference type="NCBIfam" id="NF004904">
    <property type="entry name" value="PRK06265.1-4"/>
    <property type="match status" value="1"/>
</dbReference>
<dbReference type="STRING" id="142842.SAMN02745118_00540"/>
<evidence type="ECO:0000256" key="6">
    <source>
        <dbReference type="ARBA" id="ARBA00023136"/>
    </source>
</evidence>